<evidence type="ECO:0000256" key="5">
    <source>
        <dbReference type="ARBA" id="ARBA00022598"/>
    </source>
</evidence>
<dbReference type="EMBL" id="GFXV01002664">
    <property type="protein sequence ID" value="MBW14469.1"/>
    <property type="molecule type" value="Transcribed_RNA"/>
</dbReference>
<dbReference type="SUPFAM" id="SSF52374">
    <property type="entry name" value="Nucleotidylyl transferase"/>
    <property type="match status" value="1"/>
</dbReference>
<dbReference type="Pfam" id="PF05746">
    <property type="entry name" value="DALR_1"/>
    <property type="match status" value="1"/>
</dbReference>
<evidence type="ECO:0000256" key="4">
    <source>
        <dbReference type="ARBA" id="ARBA00022490"/>
    </source>
</evidence>
<dbReference type="PANTHER" id="PTHR11956:SF5">
    <property type="entry name" value="ARGININE--TRNA LIGASE, CYTOPLASMIC"/>
    <property type="match status" value="1"/>
</dbReference>
<dbReference type="SMART" id="SM01016">
    <property type="entry name" value="Arg_tRNA_synt_N"/>
    <property type="match status" value="1"/>
</dbReference>
<dbReference type="AlphaFoldDB" id="A0A2H8TKA3"/>
<dbReference type="GO" id="GO:0005524">
    <property type="term" value="F:ATP binding"/>
    <property type="evidence" value="ECO:0007669"/>
    <property type="project" value="UniProtKB-KW"/>
</dbReference>
<dbReference type="GO" id="GO:0004814">
    <property type="term" value="F:arginine-tRNA ligase activity"/>
    <property type="evidence" value="ECO:0007669"/>
    <property type="project" value="UniProtKB-EC"/>
</dbReference>
<dbReference type="PANTHER" id="PTHR11956">
    <property type="entry name" value="ARGINYL-TRNA SYNTHETASE"/>
    <property type="match status" value="1"/>
</dbReference>
<keyword evidence="5 13" id="KW-0436">Ligase</keyword>
<keyword evidence="7 13" id="KW-0067">ATP-binding</keyword>
<comment type="similarity">
    <text evidence="2 13">Belongs to the class-I aminoacyl-tRNA synthetase family.</text>
</comment>
<feature type="domain" description="DALR anticodon binding" evidence="15">
    <location>
        <begin position="530"/>
        <end position="651"/>
    </location>
</feature>
<dbReference type="Pfam" id="PF03485">
    <property type="entry name" value="Arg_tRNA_synt_N"/>
    <property type="match status" value="1"/>
</dbReference>
<dbReference type="InterPro" id="IPR014729">
    <property type="entry name" value="Rossmann-like_a/b/a_fold"/>
</dbReference>
<dbReference type="PRINTS" id="PR01038">
    <property type="entry name" value="TRNASYNTHARG"/>
</dbReference>
<dbReference type="Gene3D" id="1.10.730.10">
    <property type="entry name" value="Isoleucyl-tRNA Synthetase, Domain 1"/>
    <property type="match status" value="1"/>
</dbReference>
<dbReference type="Pfam" id="PF00750">
    <property type="entry name" value="tRNA-synt_1d"/>
    <property type="match status" value="1"/>
</dbReference>
<dbReference type="InterPro" id="IPR008909">
    <property type="entry name" value="DALR_anticod-bd"/>
</dbReference>
<evidence type="ECO:0000256" key="1">
    <source>
        <dbReference type="ARBA" id="ARBA00004514"/>
    </source>
</evidence>
<dbReference type="PROSITE" id="PS00178">
    <property type="entry name" value="AA_TRNA_LIGASE_I"/>
    <property type="match status" value="1"/>
</dbReference>
<evidence type="ECO:0000256" key="11">
    <source>
        <dbReference type="ARBA" id="ARBA00049339"/>
    </source>
</evidence>
<evidence type="ECO:0000256" key="8">
    <source>
        <dbReference type="ARBA" id="ARBA00022917"/>
    </source>
</evidence>
<dbReference type="SUPFAM" id="SSF47323">
    <property type="entry name" value="Anticodon-binding domain of a subclass of class I aminoacyl-tRNA synthetases"/>
    <property type="match status" value="1"/>
</dbReference>
<dbReference type="FunFam" id="3.40.50.620:FF:000084">
    <property type="entry name" value="arginine--tRNA ligase, cytoplasmic"/>
    <property type="match status" value="1"/>
</dbReference>
<dbReference type="OrthoDB" id="68056at2759"/>
<dbReference type="InterPro" id="IPR001412">
    <property type="entry name" value="aa-tRNA-synth_I_CS"/>
</dbReference>
<dbReference type="InterPro" id="IPR036695">
    <property type="entry name" value="Arg-tRNA-synth_N_sf"/>
</dbReference>
<accession>A0A2H8TKA3</accession>
<comment type="catalytic activity">
    <reaction evidence="11">
        <text>tRNA(Arg) + L-arginine + ATP = L-arginyl-tRNA(Arg) + AMP + diphosphate</text>
        <dbReference type="Rhea" id="RHEA:20301"/>
        <dbReference type="Rhea" id="RHEA-COMP:9658"/>
        <dbReference type="Rhea" id="RHEA-COMP:9673"/>
        <dbReference type="ChEBI" id="CHEBI:30616"/>
        <dbReference type="ChEBI" id="CHEBI:32682"/>
        <dbReference type="ChEBI" id="CHEBI:33019"/>
        <dbReference type="ChEBI" id="CHEBI:78442"/>
        <dbReference type="ChEBI" id="CHEBI:78513"/>
        <dbReference type="ChEBI" id="CHEBI:456215"/>
        <dbReference type="EC" id="6.1.1.19"/>
    </reaction>
</comment>
<dbReference type="Gene3D" id="3.40.50.620">
    <property type="entry name" value="HUPs"/>
    <property type="match status" value="1"/>
</dbReference>
<sequence>MDAILDTIPQLIKDIEQLEDLKEEKENERLALESQNQKLRYRLKFLKEAVAKESNEKSNMDSINIENHSLINLHSILISLFSNAIKKAYPTLEGIDQPAVSAGSKFADYQCNASMQICKLLKAKGENISPNAVAKKVVENLGQCDIIEKVDVSGPGFINIWLNRNKLRDILQCVLENKLKPKPLTNPEKVVIDFSSPNVAKEMHVGHLRSTIIGDSLSRVFEFIGHDVLRLNHIGDWGTQFGMLIALLQEKFPNYKTVSPPINDLQEFYKQSKVLFDSDLEFKKRAYDCVVKLQSMSPDHVQAWKLICDVSRKEFQKIYERLNVNIIERGESFYQSRMENIVKDLESKGFLENDDGRKIMWSPESSIPLTIVKSDGGFTYDTSDIAALKQRIEEEKADRIIYVTDSGQSVHFETIKKCAIHSGILDPSKVRMDFVGFGVVLGEDKKKFKTRSGDTVRLVGLLDEGIKRARDKLVEKGRDKVLTDEELKLAETAVAYGCIKYADLCHNRSHEYVFSFDKMLEDKGNTAVYLLYALTRIRSIINNLGTHTQDLNEPISLDHDKEWKLAKTLLRFSEVLSKITEDFCLHHLCEYLYDVATTFNEFYDNCYCIEKNPQTGEIVKVYTGRILLCKITAEYMNTGLTLLGINTVSRM</sequence>
<evidence type="ECO:0000256" key="7">
    <source>
        <dbReference type="ARBA" id="ARBA00022840"/>
    </source>
</evidence>
<evidence type="ECO:0000256" key="2">
    <source>
        <dbReference type="ARBA" id="ARBA00005594"/>
    </source>
</evidence>
<name>A0A2H8TKA3_9HEMI</name>
<dbReference type="HAMAP" id="MF_00123">
    <property type="entry name" value="Arg_tRNA_synth"/>
    <property type="match status" value="1"/>
</dbReference>
<dbReference type="Gene3D" id="3.30.1360.70">
    <property type="entry name" value="Arginyl tRNA synthetase N-terminal domain"/>
    <property type="match status" value="1"/>
</dbReference>
<dbReference type="NCBIfam" id="TIGR00456">
    <property type="entry name" value="argS"/>
    <property type="match status" value="1"/>
</dbReference>
<dbReference type="GO" id="GO:0006420">
    <property type="term" value="P:arginyl-tRNA aminoacylation"/>
    <property type="evidence" value="ECO:0007669"/>
    <property type="project" value="InterPro"/>
</dbReference>
<dbReference type="CDD" id="cd00671">
    <property type="entry name" value="ArgRS_core"/>
    <property type="match status" value="1"/>
</dbReference>
<dbReference type="InterPro" id="IPR005148">
    <property type="entry name" value="Arg-tRNA-synth_N"/>
</dbReference>
<dbReference type="GO" id="GO:0017101">
    <property type="term" value="C:aminoacyl-tRNA synthetase multienzyme complex"/>
    <property type="evidence" value="ECO:0007669"/>
    <property type="project" value="UniProtKB-ARBA"/>
</dbReference>
<evidence type="ECO:0000256" key="6">
    <source>
        <dbReference type="ARBA" id="ARBA00022741"/>
    </source>
</evidence>
<evidence type="ECO:0000256" key="3">
    <source>
        <dbReference type="ARBA" id="ARBA00012837"/>
    </source>
</evidence>
<comment type="subcellular location">
    <subcellularLocation>
        <location evidence="1">Cytoplasm</location>
        <location evidence="1">Cytosol</location>
    </subcellularLocation>
</comment>
<evidence type="ECO:0000259" key="16">
    <source>
        <dbReference type="SMART" id="SM01016"/>
    </source>
</evidence>
<protein>
    <recommendedName>
        <fullName evidence="12">Probable arginine--tRNA ligase, cytoplasmic</fullName>
        <ecNumber evidence="3">6.1.1.19</ecNumber>
    </recommendedName>
    <alternativeName>
        <fullName evidence="10">Arginyl-tRNA synthetase</fullName>
    </alternativeName>
</protein>
<evidence type="ECO:0000313" key="17">
    <source>
        <dbReference type="EMBL" id="MBW14469.1"/>
    </source>
</evidence>
<evidence type="ECO:0000256" key="10">
    <source>
        <dbReference type="ARBA" id="ARBA00033033"/>
    </source>
</evidence>
<keyword evidence="9 13" id="KW-0030">Aminoacyl-tRNA synthetase</keyword>
<dbReference type="FunFam" id="1.10.730.10:FF:000006">
    <property type="entry name" value="Arginyl-tRNA synthetase 2, mitochondrial"/>
    <property type="match status" value="1"/>
</dbReference>
<evidence type="ECO:0000259" key="15">
    <source>
        <dbReference type="SMART" id="SM00836"/>
    </source>
</evidence>
<dbReference type="InterPro" id="IPR009080">
    <property type="entry name" value="tRNAsynth_Ia_anticodon-bd"/>
</dbReference>
<dbReference type="FunFam" id="3.30.1360.70:FF:000002">
    <property type="entry name" value="arginine--tRNA ligase, cytoplasmic"/>
    <property type="match status" value="1"/>
</dbReference>
<dbReference type="GO" id="GO:0005829">
    <property type="term" value="C:cytosol"/>
    <property type="evidence" value="ECO:0007669"/>
    <property type="project" value="UniProtKB-SubCell"/>
</dbReference>
<reference evidence="17" key="1">
    <citation type="submission" date="2017-10" db="EMBL/GenBank/DDBJ databases">
        <title>Transcriptome Assembly of Sugarcane Aphid Adults.</title>
        <authorList>
            <person name="Scully E.D."/>
            <person name="Palmer N.A."/>
            <person name="Geib S.M."/>
            <person name="Sarath G."/>
            <person name="Sattler S.E."/>
        </authorList>
    </citation>
    <scope>NUCLEOTIDE SEQUENCE</scope>
    <source>
        <tissue evidence="17">Whole body</tissue>
    </source>
</reference>
<dbReference type="SUPFAM" id="SSF55190">
    <property type="entry name" value="Arginyl-tRNA synthetase (ArgRS), N-terminal 'additional' domain"/>
    <property type="match status" value="1"/>
</dbReference>
<keyword evidence="14" id="KW-0175">Coiled coil</keyword>
<dbReference type="EC" id="6.1.1.19" evidence="3"/>
<gene>
    <name evidence="17" type="primary">rars_0</name>
</gene>
<evidence type="ECO:0000256" key="12">
    <source>
        <dbReference type="ARBA" id="ARBA00071644"/>
    </source>
</evidence>
<organism evidence="17">
    <name type="scientific">Melanaphis sacchari</name>
    <dbReference type="NCBI Taxonomy" id="742174"/>
    <lineage>
        <taxon>Eukaryota</taxon>
        <taxon>Metazoa</taxon>
        <taxon>Ecdysozoa</taxon>
        <taxon>Arthropoda</taxon>
        <taxon>Hexapoda</taxon>
        <taxon>Insecta</taxon>
        <taxon>Pterygota</taxon>
        <taxon>Neoptera</taxon>
        <taxon>Paraneoptera</taxon>
        <taxon>Hemiptera</taxon>
        <taxon>Sternorrhyncha</taxon>
        <taxon>Aphidomorpha</taxon>
        <taxon>Aphidoidea</taxon>
        <taxon>Aphididae</taxon>
        <taxon>Aphidini</taxon>
        <taxon>Melanaphis</taxon>
    </lineage>
</organism>
<feature type="domain" description="Arginyl tRNA synthetase N-terminal" evidence="16">
    <location>
        <begin position="75"/>
        <end position="162"/>
    </location>
</feature>
<keyword evidence="6 13" id="KW-0547">Nucleotide-binding</keyword>
<dbReference type="InterPro" id="IPR035684">
    <property type="entry name" value="ArgRS_core"/>
</dbReference>
<keyword evidence="8 13" id="KW-0648">Protein biosynthesis</keyword>
<keyword evidence="4" id="KW-0963">Cytoplasm</keyword>
<dbReference type="SMART" id="SM00836">
    <property type="entry name" value="DALR_1"/>
    <property type="match status" value="1"/>
</dbReference>
<dbReference type="InterPro" id="IPR001278">
    <property type="entry name" value="Arg-tRNA-ligase"/>
</dbReference>
<proteinExistence type="inferred from homology"/>
<evidence type="ECO:0000256" key="13">
    <source>
        <dbReference type="RuleBase" id="RU363038"/>
    </source>
</evidence>
<evidence type="ECO:0000256" key="9">
    <source>
        <dbReference type="ARBA" id="ARBA00023146"/>
    </source>
</evidence>
<evidence type="ECO:0000256" key="14">
    <source>
        <dbReference type="SAM" id="Coils"/>
    </source>
</evidence>
<feature type="coiled-coil region" evidence="14">
    <location>
        <begin position="8"/>
        <end position="56"/>
    </location>
</feature>